<reference evidence="2" key="1">
    <citation type="submission" date="2022-11" db="UniProtKB">
        <authorList>
            <consortium name="WormBaseParasite"/>
        </authorList>
    </citation>
    <scope>IDENTIFICATION</scope>
</reference>
<protein>
    <submittedName>
        <fullName evidence="2">Uncharacterized protein</fullName>
    </submittedName>
</protein>
<dbReference type="WBParaSite" id="PS1159_v2.g7411.t1">
    <property type="protein sequence ID" value="PS1159_v2.g7411.t1"/>
    <property type="gene ID" value="PS1159_v2.g7411"/>
</dbReference>
<organism evidence="1 2">
    <name type="scientific">Panagrolaimus sp. PS1159</name>
    <dbReference type="NCBI Taxonomy" id="55785"/>
    <lineage>
        <taxon>Eukaryota</taxon>
        <taxon>Metazoa</taxon>
        <taxon>Ecdysozoa</taxon>
        <taxon>Nematoda</taxon>
        <taxon>Chromadorea</taxon>
        <taxon>Rhabditida</taxon>
        <taxon>Tylenchina</taxon>
        <taxon>Panagrolaimomorpha</taxon>
        <taxon>Panagrolaimoidea</taxon>
        <taxon>Panagrolaimidae</taxon>
        <taxon>Panagrolaimus</taxon>
    </lineage>
</organism>
<name>A0AC35GQB4_9BILA</name>
<evidence type="ECO:0000313" key="1">
    <source>
        <dbReference type="Proteomes" id="UP000887580"/>
    </source>
</evidence>
<accession>A0AC35GQB4</accession>
<proteinExistence type="predicted"/>
<evidence type="ECO:0000313" key="2">
    <source>
        <dbReference type="WBParaSite" id="PS1159_v2.g7411.t1"/>
    </source>
</evidence>
<sequence length="93" mass="9790">QQQQVQHLRSPLPPPPAIPASRPPKLSEMSANTSISDSSSQTTNGLAPGISLRALFPQQNNNNHSSDRNLSSAEHQTPLAGASSSINGFSSFV</sequence>
<dbReference type="Proteomes" id="UP000887580">
    <property type="component" value="Unplaced"/>
</dbReference>